<dbReference type="EMBL" id="JANLCK010000005">
    <property type="protein sequence ID" value="MCS5726509.1"/>
    <property type="molecule type" value="Genomic_DNA"/>
</dbReference>
<evidence type="ECO:0000256" key="2">
    <source>
        <dbReference type="ARBA" id="ARBA00022801"/>
    </source>
</evidence>
<dbReference type="PANTHER" id="PTHR48081">
    <property type="entry name" value="AB HYDROLASE SUPERFAMILY PROTEIN C4A8.06C"/>
    <property type="match status" value="1"/>
</dbReference>
<accession>A0AA41XHQ7</accession>
<dbReference type="Proteomes" id="UP001165587">
    <property type="component" value="Unassembled WGS sequence"/>
</dbReference>
<comment type="similarity">
    <text evidence="1">Belongs to the 'GDXG' lipolytic enzyme family.</text>
</comment>
<dbReference type="RefSeq" id="WP_259528979.1">
    <property type="nucleotide sequence ID" value="NZ_JANLCK010000005.1"/>
</dbReference>
<dbReference type="InterPro" id="IPR013094">
    <property type="entry name" value="AB_hydrolase_3"/>
</dbReference>
<dbReference type="Gene3D" id="3.40.50.1820">
    <property type="entry name" value="alpha/beta hydrolase"/>
    <property type="match status" value="1"/>
</dbReference>
<name>A0AA41XHQ7_9MICO</name>
<evidence type="ECO:0000259" key="3">
    <source>
        <dbReference type="Pfam" id="PF07859"/>
    </source>
</evidence>
<dbReference type="Pfam" id="PF07859">
    <property type="entry name" value="Abhydrolase_3"/>
    <property type="match status" value="1"/>
</dbReference>
<dbReference type="AlphaFoldDB" id="A0AA41XHQ7"/>
<dbReference type="GO" id="GO:0004806">
    <property type="term" value="F:triacylglycerol lipase activity"/>
    <property type="evidence" value="ECO:0007669"/>
    <property type="project" value="TreeGrafter"/>
</dbReference>
<proteinExistence type="inferred from homology"/>
<evidence type="ECO:0000313" key="4">
    <source>
        <dbReference type="EMBL" id="MCS5726509.1"/>
    </source>
</evidence>
<dbReference type="SUPFAM" id="SSF53474">
    <property type="entry name" value="alpha/beta-Hydrolases"/>
    <property type="match status" value="1"/>
</dbReference>
<dbReference type="InterPro" id="IPR050300">
    <property type="entry name" value="GDXG_lipolytic_enzyme"/>
</dbReference>
<comment type="caution">
    <text evidence="4">The sequence shown here is derived from an EMBL/GenBank/DDBJ whole genome shotgun (WGS) entry which is preliminary data.</text>
</comment>
<protein>
    <submittedName>
        <fullName evidence="4">Alpha/beta hydrolase</fullName>
    </submittedName>
</protein>
<sequence length="291" mass="30162">MSDIEGVIALLRSAPVDFTADLASLRARFATLADTDRPRPPATVRSATTAGVPVLEITHPDDAPGVVIFVHAGGYIAGSAEASLPLAARIARAAGRRLISVDYALAPEHPFPVARDQLAAVYDAVIDEGVRPAEIALVGASAGGGIALQFLVATTAPPPGALVVLSPFADLELLGESMERNASDDPSLTRSGLERCAGDYLGATPAVEADVLHASLEHFPPTLIQVGALEILQDDSVRLAAVLARAGVEVRLQSWAGMVHVFPTFAGALAEGREAIEGIGAFITRYARQPG</sequence>
<organism evidence="4 5">
    <name type="scientific">Herbiconiux oxytropis</name>
    <dbReference type="NCBI Taxonomy" id="2970915"/>
    <lineage>
        <taxon>Bacteria</taxon>
        <taxon>Bacillati</taxon>
        <taxon>Actinomycetota</taxon>
        <taxon>Actinomycetes</taxon>
        <taxon>Micrococcales</taxon>
        <taxon>Microbacteriaceae</taxon>
        <taxon>Herbiconiux</taxon>
    </lineage>
</organism>
<keyword evidence="2 4" id="KW-0378">Hydrolase</keyword>
<keyword evidence="5" id="KW-1185">Reference proteome</keyword>
<reference evidence="4" key="1">
    <citation type="submission" date="2022-08" db="EMBL/GenBank/DDBJ databases">
        <authorList>
            <person name="Deng Y."/>
            <person name="Han X.-F."/>
            <person name="Zhang Y.-Q."/>
        </authorList>
    </citation>
    <scope>NUCLEOTIDE SEQUENCE</scope>
    <source>
        <strain evidence="4">CPCC 203407</strain>
    </source>
</reference>
<gene>
    <name evidence="4" type="ORF">N1028_11450</name>
</gene>
<dbReference type="PANTHER" id="PTHR48081:SF30">
    <property type="entry name" value="ACETYL-HYDROLASE LIPR-RELATED"/>
    <property type="match status" value="1"/>
</dbReference>
<feature type="domain" description="Alpha/beta hydrolase fold-3" evidence="3">
    <location>
        <begin position="67"/>
        <end position="263"/>
    </location>
</feature>
<evidence type="ECO:0000256" key="1">
    <source>
        <dbReference type="ARBA" id="ARBA00010515"/>
    </source>
</evidence>
<evidence type="ECO:0000313" key="5">
    <source>
        <dbReference type="Proteomes" id="UP001165587"/>
    </source>
</evidence>
<dbReference type="InterPro" id="IPR029058">
    <property type="entry name" value="AB_hydrolase_fold"/>
</dbReference>